<evidence type="ECO:0000256" key="3">
    <source>
        <dbReference type="ARBA" id="ARBA00022692"/>
    </source>
</evidence>
<dbReference type="GO" id="GO:0016853">
    <property type="term" value="F:isomerase activity"/>
    <property type="evidence" value="ECO:0007669"/>
    <property type="project" value="UniProtKB-KW"/>
</dbReference>
<reference evidence="7 8" key="1">
    <citation type="submission" date="2024-05" db="EMBL/GenBank/DDBJ databases">
        <authorList>
            <person name="Duchaud E."/>
        </authorList>
    </citation>
    <scope>NUCLEOTIDE SEQUENCE [LARGE SCALE GENOMIC DNA]</scope>
    <source>
        <strain evidence="7">Ena-SAMPLE-TAB-13-05-2024-13:56:06:370-140302</strain>
    </source>
</reference>
<comment type="caution">
    <text evidence="7">The sequence shown here is derived from an EMBL/GenBank/DDBJ whole genome shotgun (WGS) entry which is preliminary data.</text>
</comment>
<feature type="transmembrane region" description="Helical" evidence="6">
    <location>
        <begin position="12"/>
        <end position="33"/>
    </location>
</feature>
<dbReference type="EMBL" id="CAXIXY010000007">
    <property type="protein sequence ID" value="CAL2093642.1"/>
    <property type="molecule type" value="Genomic_DNA"/>
</dbReference>
<dbReference type="InterPro" id="IPR002797">
    <property type="entry name" value="Polysacc_synth"/>
</dbReference>
<keyword evidence="5 6" id="KW-0472">Membrane</keyword>
<comment type="subcellular location">
    <subcellularLocation>
        <location evidence="1">Cell membrane</location>
        <topology evidence="1">Multi-pass membrane protein</topology>
    </subcellularLocation>
</comment>
<feature type="transmembrane region" description="Helical" evidence="6">
    <location>
        <begin position="80"/>
        <end position="100"/>
    </location>
</feature>
<evidence type="ECO:0000256" key="2">
    <source>
        <dbReference type="ARBA" id="ARBA00022475"/>
    </source>
</evidence>
<dbReference type="PANTHER" id="PTHR30250">
    <property type="entry name" value="PST FAMILY PREDICTED COLANIC ACID TRANSPORTER"/>
    <property type="match status" value="1"/>
</dbReference>
<dbReference type="Pfam" id="PF01943">
    <property type="entry name" value="Polysacc_synt"/>
    <property type="match status" value="1"/>
</dbReference>
<feature type="transmembrane region" description="Helical" evidence="6">
    <location>
        <begin position="331"/>
        <end position="349"/>
    </location>
</feature>
<evidence type="ECO:0000256" key="4">
    <source>
        <dbReference type="ARBA" id="ARBA00022989"/>
    </source>
</evidence>
<sequence>MGIIFKQSFKNTIVIYLGFLIGGLNTIFFYPGFLGDTFQGIVTVLLSYSNLIMPLMALGVHYTIIKFFSVYEEKQEKDKFLSIALILPLLVGIPVGFLWNKIQDFIVNHFITEENKGIENYTIVIYIVSICCAYFEVFYAWSKVHLKTVVGNFLKEFYNRAVVMILLLSVSFGFITKSDFIFSLTGFYILRTLIMMFYAFKVYFPKFSLKPPKNYRKILSYSLFIIFAGSAGALIIDIDKVMVTGKEAFSAAAYYTVAVFIGSFIEAPSRALTQILQPLTSKSLNENDHNEVNNLYKKSSINLLVIGGLFFLLINCNITELFRLMPKGYEQGVLAVLFISIAKMYNMFLGNNGPIIANSRYYKFTFPIGIGTALTVYFLNVLFYKKIDMSTDGLALATLITVFIFNTIKLLFVYKKLNMSPITRQTAIALCLVILMFFGFYFWNFRIPEFKIFNLPGDPIINIILKSIMIIAIYGYIVVKLKVSVQINNLISKLKK</sequence>
<proteinExistence type="predicted"/>
<gene>
    <name evidence="7" type="ORF">T190607A01A_50245</name>
</gene>
<evidence type="ECO:0000313" key="8">
    <source>
        <dbReference type="Proteomes" id="UP001497416"/>
    </source>
</evidence>
<feature type="transmembrane region" description="Helical" evidence="6">
    <location>
        <begin position="361"/>
        <end position="382"/>
    </location>
</feature>
<feature type="transmembrane region" description="Helical" evidence="6">
    <location>
        <begin position="120"/>
        <end position="141"/>
    </location>
</feature>
<keyword evidence="2" id="KW-1003">Cell membrane</keyword>
<feature type="transmembrane region" description="Helical" evidence="6">
    <location>
        <begin position="426"/>
        <end position="443"/>
    </location>
</feature>
<protein>
    <submittedName>
        <fullName evidence="7">Sugar isomerase</fullName>
    </submittedName>
</protein>
<organism evidence="7 8">
    <name type="scientific">Tenacibaculum platacis</name>
    <dbReference type="NCBI Taxonomy" id="3137852"/>
    <lineage>
        <taxon>Bacteria</taxon>
        <taxon>Pseudomonadati</taxon>
        <taxon>Bacteroidota</taxon>
        <taxon>Flavobacteriia</taxon>
        <taxon>Flavobacteriales</taxon>
        <taxon>Flavobacteriaceae</taxon>
        <taxon>Tenacibaculum</taxon>
    </lineage>
</organism>
<feature type="transmembrane region" description="Helical" evidence="6">
    <location>
        <begin position="248"/>
        <end position="265"/>
    </location>
</feature>
<name>A0ABM9P5P1_9FLAO</name>
<keyword evidence="8" id="KW-1185">Reference proteome</keyword>
<dbReference type="InterPro" id="IPR050833">
    <property type="entry name" value="Poly_Biosynth_Transport"/>
</dbReference>
<feature type="transmembrane region" description="Helical" evidence="6">
    <location>
        <begin position="394"/>
        <end position="414"/>
    </location>
</feature>
<feature type="transmembrane region" description="Helical" evidence="6">
    <location>
        <begin position="463"/>
        <end position="483"/>
    </location>
</feature>
<dbReference type="PANTHER" id="PTHR30250:SF11">
    <property type="entry name" value="O-ANTIGEN TRANSPORTER-RELATED"/>
    <property type="match status" value="1"/>
</dbReference>
<feature type="transmembrane region" description="Helical" evidence="6">
    <location>
        <begin position="45"/>
        <end position="68"/>
    </location>
</feature>
<evidence type="ECO:0000256" key="1">
    <source>
        <dbReference type="ARBA" id="ARBA00004651"/>
    </source>
</evidence>
<evidence type="ECO:0000256" key="6">
    <source>
        <dbReference type="SAM" id="Phobius"/>
    </source>
</evidence>
<feature type="transmembrane region" description="Helical" evidence="6">
    <location>
        <begin position="157"/>
        <end position="175"/>
    </location>
</feature>
<dbReference type="RefSeq" id="WP_348713658.1">
    <property type="nucleotide sequence ID" value="NZ_CAXIXY010000007.1"/>
</dbReference>
<feature type="transmembrane region" description="Helical" evidence="6">
    <location>
        <begin position="218"/>
        <end position="236"/>
    </location>
</feature>
<evidence type="ECO:0000313" key="7">
    <source>
        <dbReference type="EMBL" id="CAL2093642.1"/>
    </source>
</evidence>
<accession>A0ABM9P5P1</accession>
<dbReference type="Proteomes" id="UP001497416">
    <property type="component" value="Unassembled WGS sequence"/>
</dbReference>
<feature type="transmembrane region" description="Helical" evidence="6">
    <location>
        <begin position="303"/>
        <end position="325"/>
    </location>
</feature>
<evidence type="ECO:0000256" key="5">
    <source>
        <dbReference type="ARBA" id="ARBA00023136"/>
    </source>
</evidence>
<keyword evidence="3 6" id="KW-0812">Transmembrane</keyword>
<keyword evidence="4 6" id="KW-1133">Transmembrane helix</keyword>
<keyword evidence="7" id="KW-0413">Isomerase</keyword>
<feature type="transmembrane region" description="Helical" evidence="6">
    <location>
        <begin position="181"/>
        <end position="198"/>
    </location>
</feature>